<protein>
    <recommendedName>
        <fullName evidence="3">LppM domain-containing protein</fullName>
    </recommendedName>
</protein>
<name>A0A345YQC1_9MICO</name>
<evidence type="ECO:0000313" key="4">
    <source>
        <dbReference type="EMBL" id="AXK46123.1"/>
    </source>
</evidence>
<keyword evidence="2" id="KW-0472">Membrane</keyword>
<feature type="compositionally biased region" description="Pro residues" evidence="1">
    <location>
        <begin position="290"/>
        <end position="299"/>
    </location>
</feature>
<keyword evidence="6" id="KW-1185">Reference proteome</keyword>
<reference evidence="5 7" key="2">
    <citation type="submission" date="2018-08" db="EMBL/GenBank/DDBJ databases">
        <title>Brachybacterium saurashtrense DSM 23186.</title>
        <authorList>
            <person name="Li Y."/>
        </authorList>
    </citation>
    <scope>NUCLEOTIDE SEQUENCE [LARGE SCALE GENOMIC DNA]</scope>
    <source>
        <strain evidence="5 7">DSM 23186</strain>
    </source>
</reference>
<evidence type="ECO:0000313" key="5">
    <source>
        <dbReference type="EMBL" id="RRR23863.1"/>
    </source>
</evidence>
<dbReference type="EMBL" id="QSWH01000002">
    <property type="protein sequence ID" value="RRR23863.1"/>
    <property type="molecule type" value="Genomic_DNA"/>
</dbReference>
<keyword evidence="2" id="KW-1133">Transmembrane helix</keyword>
<dbReference type="Proteomes" id="UP000282185">
    <property type="component" value="Unassembled WGS sequence"/>
</dbReference>
<dbReference type="OrthoDB" id="4793553at2"/>
<dbReference type="EMBL" id="CP031356">
    <property type="protein sequence ID" value="AXK46123.1"/>
    <property type="molecule type" value="Genomic_DNA"/>
</dbReference>
<feature type="domain" description="LppM" evidence="3">
    <location>
        <begin position="27"/>
        <end position="166"/>
    </location>
</feature>
<gene>
    <name evidence="4" type="ORF">DWV08_11235</name>
    <name evidence="5" type="ORF">DXU92_02985</name>
</gene>
<dbReference type="Proteomes" id="UP000254236">
    <property type="component" value="Chromosome"/>
</dbReference>
<feature type="compositionally biased region" description="Low complexity" evidence="1">
    <location>
        <begin position="267"/>
        <end position="289"/>
    </location>
</feature>
<feature type="transmembrane region" description="Helical" evidence="2">
    <location>
        <begin position="187"/>
        <end position="213"/>
    </location>
</feature>
<feature type="region of interest" description="Disordered" evidence="1">
    <location>
        <begin position="236"/>
        <end position="299"/>
    </location>
</feature>
<dbReference type="AlphaFoldDB" id="A0A345YQC1"/>
<evidence type="ECO:0000256" key="2">
    <source>
        <dbReference type="SAM" id="Phobius"/>
    </source>
</evidence>
<sequence length="299" mass="31755">MTSISTRRRLLAALLLPFVMVLAGCGKLHADFDIQDVDRIDATFDVAIDEEFAAGSWSSADEFCQDAEGETLVDDADAPTVEPYEEDGRFGCVITGVITSDDYDSEFSLTEEDGEYHLVMSGDPSIDTSEIEGYGLEIDFRMTFTFPGEILEAPGGQIDGSSVTYTEMDVLAQGIDIRAEAGGSFPWVIVLVVVLVLGFLLLLVLAAAIFLVVRSRRKKNAAGTAAPAAYGAAAAMPGTAQPAPGGSQGSPQGQPWGQASPPPAAPPQGEQPWSRPPQDGQQWGQQPDPGQQPPQPPQR</sequence>
<keyword evidence="2" id="KW-0812">Transmembrane</keyword>
<organism evidence="5 7">
    <name type="scientific">Brachybacterium saurashtrense</name>
    <dbReference type="NCBI Taxonomy" id="556288"/>
    <lineage>
        <taxon>Bacteria</taxon>
        <taxon>Bacillati</taxon>
        <taxon>Actinomycetota</taxon>
        <taxon>Actinomycetes</taxon>
        <taxon>Micrococcales</taxon>
        <taxon>Dermabacteraceae</taxon>
        <taxon>Brachybacterium</taxon>
    </lineage>
</organism>
<dbReference type="RefSeq" id="WP_115413873.1">
    <property type="nucleotide sequence ID" value="NZ_CP031356.1"/>
</dbReference>
<dbReference type="PROSITE" id="PS51257">
    <property type="entry name" value="PROKAR_LIPOPROTEIN"/>
    <property type="match status" value="1"/>
</dbReference>
<evidence type="ECO:0000259" key="3">
    <source>
        <dbReference type="Pfam" id="PF21946"/>
    </source>
</evidence>
<evidence type="ECO:0000313" key="7">
    <source>
        <dbReference type="Proteomes" id="UP000282185"/>
    </source>
</evidence>
<proteinExistence type="predicted"/>
<feature type="compositionally biased region" description="Low complexity" evidence="1">
    <location>
        <begin position="236"/>
        <end position="259"/>
    </location>
</feature>
<dbReference type="Pfam" id="PF21946">
    <property type="entry name" value="LppM"/>
    <property type="match status" value="1"/>
</dbReference>
<dbReference type="KEGG" id="bsau:DWV08_11235"/>
<evidence type="ECO:0000313" key="6">
    <source>
        <dbReference type="Proteomes" id="UP000254236"/>
    </source>
</evidence>
<reference evidence="4 6" key="1">
    <citation type="submission" date="2018-07" db="EMBL/GenBank/DDBJ databases">
        <title>Brachybacterium saurashtrense DSM 23186 genome sequence.</title>
        <authorList>
            <person name="Guo L."/>
        </authorList>
    </citation>
    <scope>NUCLEOTIDE SEQUENCE [LARGE SCALE GENOMIC DNA]</scope>
    <source>
        <strain evidence="4 6">DSM 23186</strain>
    </source>
</reference>
<dbReference type="InterPro" id="IPR053807">
    <property type="entry name" value="LppM"/>
</dbReference>
<accession>A0A345YQC1</accession>
<evidence type="ECO:0000256" key="1">
    <source>
        <dbReference type="SAM" id="MobiDB-lite"/>
    </source>
</evidence>